<dbReference type="SUPFAM" id="SSF52540">
    <property type="entry name" value="P-loop containing nucleoside triphosphate hydrolases"/>
    <property type="match status" value="1"/>
</dbReference>
<dbReference type="EMBL" id="KF900804">
    <property type="protein sequence ID" value="AIF07516.1"/>
    <property type="molecule type" value="Genomic_DNA"/>
</dbReference>
<keyword evidence="1" id="KW-0812">Transmembrane</keyword>
<proteinExistence type="predicted"/>
<evidence type="ECO:0000256" key="1">
    <source>
        <dbReference type="SAM" id="Phobius"/>
    </source>
</evidence>
<evidence type="ECO:0008006" key="3">
    <source>
        <dbReference type="Google" id="ProtNLM"/>
    </source>
</evidence>
<sequence length="1375" mass="157794">MKASKDRAVSYRHELPEGIGRKPTYSELGEYGQFVFEPNLLPSLYRVKKGTDLVYFIQKSGHYQGKLTAMDTVQADQLEKLCTPYVRPIVRFQRKISPHIGKIYGGFWLFALGLLGLVIFSYFANIISGMIIGFGSGSAILSGFIIRSAVNHYNSTWKNSNELFTNWEAQENTNPDVNTCQNANTVDIKDWFNTFTEEKIRFNPKQKSMIRLAISHFSKSQRGSGDSVIFPFNGIGGTSRGKLSEEDRYLLARYRIKNLWVAEESLVDQYCTWIGWDDNQIASAKKQDNHLFTGWLVDDLIANAENDIEINLSRLISEAEGKTTYQYQMIDDVLFWLERPVEVGVHTTKFIDWLQRGIEDWNGQILYLISEAAMGKSTTMNLLTIAGCKKQLDTKILPIRIKIRDLENQMEKIGSASDSEIFQTLLSSFDKENKLDEVLQYYSDPANSTTPLIILDGMDEISLENQRILLNNLNRISKPSFPIMVTSRPTRLVSPDIQTSGLHAKLARLSPLQRMKILQNIDMRPDATKSMQKHLSPELIDRPFALMIAAKVLRNSVEKEGVSGLDNDLSVQNICKIYEREFDAREDSKRSGVDNRRSWDQRRSALSEIARHQIGVMCGTINESEEIECDVEIEDDLILRSQLHPNRRLVDTWLEGYYASTAESFEERNWQEILDYSAESGRRSLILRNYCCASPPDETPNWNDLGDYAPEVMNIASEVWKTMNLEKRIALLDRFDIPSNAQGHIEFSDEHHVLLSKCKLSELMALLHFHCSIVDSDEWRQGSRDLQWELMFRTFIERLNEVGDWVGRYQDYLDSENDGDEDSIETDNKEKIESLRETFEFRQPRRFFKPNKSLLEAIFNKGIAEHVKNIIPHHRSSARTNSRSLFCGDAKPASLFQLIDECIRSKSTASNIFFAISMSEQLSKRTLFRMDPSILLESFGQNLTEISNCYIHLLCYLSGCSNYANWKTAQKLGWPVFAPSLVEITANDKSVGPPLPFTKRPNNKWVHHNTIGDAVTMLQIATPSIIYRRISHDYWGGDEESVHGIRLLCTRSPYSSDIDWEQCRNGMLTRVQVIHQGKGFVASISCQDLYNGLGLPEANKTLGFIIEQFEKTESKKFQNQEYYDDISTKLDAISEQSKVIGYLSARKTKTFGKPHRWMYLPGLEKVKIGGLAFEISSPSNQAFRKIFIPHSSPKIQSKSEFQTDLSSLESSRWYAFDVELIQNSSGYWEFVPKPSSIELLCQECLKTTINPEGKKFFSCEDCSLGYMTKEFTSSLKNSYRYLFDKFNRDGLKWNSKHLHSVQIDWGKKEATIFVEEGTKTRYFIGREMVKTPEKAHFARKWLIQGVEKNIAKSDGIERIFVKASKENRDILSEEE</sequence>
<dbReference type="InterPro" id="IPR027417">
    <property type="entry name" value="P-loop_NTPase"/>
</dbReference>
<protein>
    <recommendedName>
        <fullName evidence="3">NACHT domain-containing protein</fullName>
    </recommendedName>
</protein>
<evidence type="ECO:0000313" key="2">
    <source>
        <dbReference type="EMBL" id="AIF07516.1"/>
    </source>
</evidence>
<name>A0A075GUE9_9EURY</name>
<feature type="transmembrane region" description="Helical" evidence="1">
    <location>
        <begin position="103"/>
        <end position="124"/>
    </location>
</feature>
<keyword evidence="1" id="KW-0472">Membrane</keyword>
<keyword evidence="1" id="KW-1133">Transmembrane helix</keyword>
<accession>A0A075GUE9</accession>
<organism evidence="2">
    <name type="scientific">uncultured marine group II/III euryarchaeote KM3_203_B10</name>
    <dbReference type="NCBI Taxonomy" id="1457981"/>
    <lineage>
        <taxon>Archaea</taxon>
        <taxon>Methanobacteriati</taxon>
        <taxon>Methanobacteriota</taxon>
        <taxon>environmental samples</taxon>
    </lineage>
</organism>
<reference evidence="2" key="1">
    <citation type="journal article" date="2014" name="Genome Biol. Evol.">
        <title>Pangenome evidence for extensive interdomain horizontal transfer affecting lineage core and shell genes in uncultured planktonic thaumarchaeota and euryarchaeota.</title>
        <authorList>
            <person name="Deschamps P."/>
            <person name="Zivanovic Y."/>
            <person name="Moreira D."/>
            <person name="Rodriguez-Valera F."/>
            <person name="Lopez-Garcia P."/>
        </authorList>
    </citation>
    <scope>NUCLEOTIDE SEQUENCE</scope>
</reference>
<dbReference type="Gene3D" id="3.40.50.300">
    <property type="entry name" value="P-loop containing nucleotide triphosphate hydrolases"/>
    <property type="match status" value="1"/>
</dbReference>